<reference evidence="1" key="1">
    <citation type="submission" date="2022-10" db="EMBL/GenBank/DDBJ databases">
        <title>Culturing micro-colonial fungi from biological soil crusts in the Mojave desert and describing Neophaeococcomyces mojavensis, and introducing the new genera and species Taxawa tesnikishii.</title>
        <authorList>
            <person name="Kurbessoian T."/>
            <person name="Stajich J.E."/>
        </authorList>
    </citation>
    <scope>NUCLEOTIDE SEQUENCE</scope>
    <source>
        <strain evidence="1">JES_112</strain>
    </source>
</reference>
<organism evidence="1 2">
    <name type="scientific">Neophaeococcomyces mojaviensis</name>
    <dbReference type="NCBI Taxonomy" id="3383035"/>
    <lineage>
        <taxon>Eukaryota</taxon>
        <taxon>Fungi</taxon>
        <taxon>Dikarya</taxon>
        <taxon>Ascomycota</taxon>
        <taxon>Pezizomycotina</taxon>
        <taxon>Eurotiomycetes</taxon>
        <taxon>Chaetothyriomycetidae</taxon>
        <taxon>Chaetothyriales</taxon>
        <taxon>Chaetothyriales incertae sedis</taxon>
        <taxon>Neophaeococcomyces</taxon>
    </lineage>
</organism>
<evidence type="ECO:0000313" key="1">
    <source>
        <dbReference type="EMBL" id="KAJ9650102.1"/>
    </source>
</evidence>
<proteinExistence type="predicted"/>
<protein>
    <submittedName>
        <fullName evidence="1">Uncharacterized protein</fullName>
    </submittedName>
</protein>
<accession>A0ACC2ZR41</accession>
<keyword evidence="2" id="KW-1185">Reference proteome</keyword>
<dbReference type="EMBL" id="JAPDRQ010000385">
    <property type="protein sequence ID" value="KAJ9650102.1"/>
    <property type="molecule type" value="Genomic_DNA"/>
</dbReference>
<evidence type="ECO:0000313" key="2">
    <source>
        <dbReference type="Proteomes" id="UP001172386"/>
    </source>
</evidence>
<name>A0ACC2ZR41_9EURO</name>
<dbReference type="Proteomes" id="UP001172386">
    <property type="component" value="Unassembled WGS sequence"/>
</dbReference>
<sequence>MAFHIERPAKRRFSSKISGVEAQGLAATGTGWSTSTVTGAPSKSDGVKSNSSASFFYRSPLLPDGFEPLPSHLSDTDWQYLFMTGALTIPNIELRDELLRSYARYVHPLLPMLDLRHFIAAVEGNGILVSLLLYQAVMFAAVQFVEVEILSSNGFSSCQTARRVLFQRAKLLYEMDCEEDAVVIVQALQLLTSWFEVPTPLKDAPHWCSVATSIARGVGMNRAAAHGALDEQQRRLWRRTWWCCVMRDRLIACGWNRTMSIRNEDFDIPMLNIEDFDLEEFPSQILARCTDIMRPSYITHLAKICIALAKLCLKIADILNLQYCIRPPTTLSSHGRRPTVRLVPKQNGSDIYDVVRCDEQLHLWLEESTPVLRLYDEYEADRLESSAVVALHAAVLKGIYLCATNALHRPQISSLIDMNNPSLVAKLHKDSREKVNEATNSTTELFKSLLDHRMIRYLPSFSTTFASFAAVFYILQLKSSSPFIRQFSFVKLEIITRALEELKDMYAQVEHVLNLIRTTSLSIKRQSLSADSFPSSSGNLDRRRSPSLDLYPATPTASSKNLTEGADRGRTSAHSRWTTGNTPGTQPSPPSAQTPAEAMVFSGTLTEGEKDFFGNLNLLRAEEQISTSIHRPSPKDRINEDSRARDHLYPEGNFTPSNDTQILGPSTHASGVAEYDFPQDPAFDILEFHDFESYLEFDEV</sequence>
<gene>
    <name evidence="1" type="ORF">H2198_010579</name>
</gene>
<comment type="caution">
    <text evidence="1">The sequence shown here is derived from an EMBL/GenBank/DDBJ whole genome shotgun (WGS) entry which is preliminary data.</text>
</comment>